<comment type="caution">
    <text evidence="2">The sequence shown here is derived from an EMBL/GenBank/DDBJ whole genome shotgun (WGS) entry which is preliminary data.</text>
</comment>
<dbReference type="Proteomes" id="UP000814126">
    <property type="component" value="Unassembled WGS sequence"/>
</dbReference>
<name>A0AAP2S2F7_9PSED</name>
<dbReference type="AlphaFoldDB" id="A0AAP2S2F7"/>
<proteinExistence type="predicted"/>
<evidence type="ECO:0000313" key="2">
    <source>
        <dbReference type="EMBL" id="MCF5656241.1"/>
    </source>
</evidence>
<keyword evidence="1" id="KW-0812">Transmembrane</keyword>
<protein>
    <submittedName>
        <fullName evidence="2">DUF3742 family protein</fullName>
    </submittedName>
</protein>
<organism evidence="2 3">
    <name type="scientific">Pseudomonas poae</name>
    <dbReference type="NCBI Taxonomy" id="200451"/>
    <lineage>
        <taxon>Bacteria</taxon>
        <taxon>Pseudomonadati</taxon>
        <taxon>Pseudomonadota</taxon>
        <taxon>Gammaproteobacteria</taxon>
        <taxon>Pseudomonadales</taxon>
        <taxon>Pseudomonadaceae</taxon>
        <taxon>Pseudomonas</taxon>
    </lineage>
</organism>
<evidence type="ECO:0000313" key="3">
    <source>
        <dbReference type="Proteomes" id="UP000814126"/>
    </source>
</evidence>
<keyword evidence="1" id="KW-0472">Membrane</keyword>
<keyword evidence="1" id="KW-1133">Transmembrane helix</keyword>
<sequence length="140" mass="15896">MTCPSSNWSAEKLVVVEVNAMSGPLRKSKAERVGRWLARAYRGLLRQEQRLRLWLVEFGVPATGARVFAWCLRFSVIVLLLSFSIVLAMIVLGLWLIGRGVARSDLSYRTPDVEWRDGPSGYGMYTDDGYRIDPHVHEDL</sequence>
<reference evidence="2" key="1">
    <citation type="submission" date="2019-11" db="EMBL/GenBank/DDBJ databases">
        <title>Epiphytic Pseudomonas syringae from cherry orchards.</title>
        <authorList>
            <person name="Hulin M.T."/>
        </authorList>
    </citation>
    <scope>NUCLEOTIDE SEQUENCE</scope>
    <source>
        <strain evidence="2">PA-2-1F</strain>
    </source>
</reference>
<dbReference type="EMBL" id="WJZX01000051">
    <property type="protein sequence ID" value="MCF5656241.1"/>
    <property type="molecule type" value="Genomic_DNA"/>
</dbReference>
<dbReference type="InterPro" id="IPR022213">
    <property type="entry name" value="DUF3742"/>
</dbReference>
<gene>
    <name evidence="2" type="ORF">GIV46_14605</name>
</gene>
<dbReference type="Pfam" id="PF12553">
    <property type="entry name" value="DUF3742"/>
    <property type="match status" value="1"/>
</dbReference>
<accession>A0AAP2S2F7</accession>
<feature type="transmembrane region" description="Helical" evidence="1">
    <location>
        <begin position="76"/>
        <end position="97"/>
    </location>
</feature>
<evidence type="ECO:0000256" key="1">
    <source>
        <dbReference type="SAM" id="Phobius"/>
    </source>
</evidence>